<dbReference type="EC" id="2.7.3.9" evidence="3"/>
<dbReference type="PANTHER" id="PTHR46244:SF3">
    <property type="entry name" value="PHOSPHOENOLPYRUVATE-PROTEIN PHOSPHOTRANSFERASE"/>
    <property type="match status" value="1"/>
</dbReference>
<dbReference type="Pfam" id="PF02896">
    <property type="entry name" value="PEP-utilizers_C"/>
    <property type="match status" value="1"/>
</dbReference>
<dbReference type="NCBIfam" id="TIGR01417">
    <property type="entry name" value="PTS_I_fam"/>
    <property type="match status" value="1"/>
</dbReference>
<dbReference type="InterPro" id="IPR006318">
    <property type="entry name" value="PTS_EI-like"/>
</dbReference>
<dbReference type="InterPro" id="IPR040442">
    <property type="entry name" value="Pyrv_kinase-like_dom_sf"/>
</dbReference>
<dbReference type="EMBL" id="VSSQ01014366">
    <property type="protein sequence ID" value="MPM53497.1"/>
    <property type="molecule type" value="Genomic_DNA"/>
</dbReference>
<dbReference type="PRINTS" id="PR01736">
    <property type="entry name" value="PHPHTRNFRASE"/>
</dbReference>
<dbReference type="PROSITE" id="PS00742">
    <property type="entry name" value="PEP_ENZYMES_2"/>
    <property type="match status" value="1"/>
</dbReference>
<evidence type="ECO:0000313" key="3">
    <source>
        <dbReference type="EMBL" id="MPM53497.1"/>
    </source>
</evidence>
<evidence type="ECO:0000259" key="2">
    <source>
        <dbReference type="Pfam" id="PF02896"/>
    </source>
</evidence>
<keyword evidence="3" id="KW-0670">Pyruvate</keyword>
<proteinExistence type="predicted"/>
<dbReference type="AlphaFoldDB" id="A0A645AKD2"/>
<dbReference type="PANTHER" id="PTHR46244">
    <property type="entry name" value="PHOSPHOENOLPYRUVATE-PROTEIN PHOSPHOTRANSFERASE"/>
    <property type="match status" value="1"/>
</dbReference>
<dbReference type="InterPro" id="IPR015813">
    <property type="entry name" value="Pyrv/PenolPyrv_kinase-like_dom"/>
</dbReference>
<gene>
    <name evidence="3" type="primary">ptsI_13</name>
    <name evidence="3" type="ORF">SDC9_100265</name>
</gene>
<name>A0A645AKD2_9ZZZZ</name>
<organism evidence="3">
    <name type="scientific">bioreactor metagenome</name>
    <dbReference type="NCBI Taxonomy" id="1076179"/>
    <lineage>
        <taxon>unclassified sequences</taxon>
        <taxon>metagenomes</taxon>
        <taxon>ecological metagenomes</taxon>
    </lineage>
</organism>
<accession>A0A645AKD2</accession>
<dbReference type="InterPro" id="IPR023151">
    <property type="entry name" value="PEP_util_CS"/>
</dbReference>
<feature type="domain" description="PEP-utilising enzyme C-terminal" evidence="2">
    <location>
        <begin position="2"/>
        <end position="277"/>
    </location>
</feature>
<reference evidence="3" key="1">
    <citation type="submission" date="2019-08" db="EMBL/GenBank/DDBJ databases">
        <authorList>
            <person name="Kucharzyk K."/>
            <person name="Murdoch R.W."/>
            <person name="Higgins S."/>
            <person name="Loffler F."/>
        </authorList>
    </citation>
    <scope>NUCLEOTIDE SEQUENCE</scope>
</reference>
<dbReference type="InterPro" id="IPR050499">
    <property type="entry name" value="PEP-utilizing_PTS_enzyme"/>
</dbReference>
<dbReference type="SUPFAM" id="SSF51621">
    <property type="entry name" value="Phosphoenolpyruvate/pyruvate domain"/>
    <property type="match status" value="1"/>
</dbReference>
<comment type="function">
    <text evidence="1">General (non sugar-specific) component of the phosphoenolpyruvate-dependent sugar phosphotransferase system (sugar PTS). This major carbohydrate active-transport system catalyzes the phosphorylation of incoming sugar substrates concomitantly with their translocation across the cell membrane. Enzyme I transfers the phosphoryl group from phosphoenolpyruvate (PEP) to the phosphoryl carrier protein (HPr).</text>
</comment>
<sequence>MTADGTRIWIEANIGNPAEATLADEACADGVGLFRSEFLFMDRKTLPDEEEQFGAYRAAAEAMGAREVVIRTMDIGGDKPVPGLNLPVEQNPFLGLRAIRLSLQRKDLFITQLRAILRASVFGNVAIMFPMISSMEELHAAKAIVEEAKALLHADGVAYNAKIKIGMMVEIPSTVTLSDLFAHEVDFFSIGTNDLIQYTLAADRLNQSVASLYTSYHPAVLRQIALVAQNGHLSGIETAICGEAASDPLFQPLFVGFGIDRLSMSPGMIPSAKRAIRGCRDYACKELARRVMGLPSAEAVKKELLAFQLQQRA</sequence>
<keyword evidence="3" id="KW-0808">Transferase</keyword>
<comment type="caution">
    <text evidence="3">The sequence shown here is derived from an EMBL/GenBank/DDBJ whole genome shotgun (WGS) entry which is preliminary data.</text>
</comment>
<protein>
    <submittedName>
        <fullName evidence="3">Phosphoenolpyruvate-protein phosphotransferase</fullName>
        <ecNumber evidence="3">2.7.3.9</ecNumber>
    </submittedName>
</protein>
<dbReference type="GO" id="GO:0008965">
    <property type="term" value="F:phosphoenolpyruvate-protein phosphotransferase activity"/>
    <property type="evidence" value="ECO:0007669"/>
    <property type="project" value="UniProtKB-EC"/>
</dbReference>
<dbReference type="Gene3D" id="3.20.20.60">
    <property type="entry name" value="Phosphoenolpyruvate-binding domains"/>
    <property type="match status" value="1"/>
</dbReference>
<dbReference type="InterPro" id="IPR000121">
    <property type="entry name" value="PEP_util_C"/>
</dbReference>
<evidence type="ECO:0000256" key="1">
    <source>
        <dbReference type="ARBA" id="ARBA00002728"/>
    </source>
</evidence>